<keyword evidence="8 9" id="KW-0012">Acyltransferase</keyword>
<dbReference type="EC" id="2.3.1.180" evidence="9"/>
<feature type="domain" description="Beta-ketoacyl-[acyl-carrier-protein] synthase III N-terminal" evidence="11">
    <location>
        <begin position="106"/>
        <end position="176"/>
    </location>
</feature>
<dbReference type="SUPFAM" id="SSF53901">
    <property type="entry name" value="Thiolase-like"/>
    <property type="match status" value="1"/>
</dbReference>
<dbReference type="PANTHER" id="PTHR34069">
    <property type="entry name" value="3-OXOACYL-[ACYL-CARRIER-PROTEIN] SYNTHASE 3"/>
    <property type="match status" value="1"/>
</dbReference>
<keyword evidence="6 9" id="KW-0443">Lipid metabolism</keyword>
<dbReference type="AlphaFoldDB" id="C0EA78"/>
<feature type="region of interest" description="ACP-binding" evidence="9">
    <location>
        <begin position="260"/>
        <end position="264"/>
    </location>
</feature>
<protein>
    <recommendedName>
        <fullName evidence="9">Beta-ketoacyl-[acyl-carrier-protein] synthase III</fullName>
        <shortName evidence="9">Beta-ketoacyl-ACP synthase III</shortName>
        <shortName evidence="9">KAS III</shortName>
        <ecNumber evidence="9">2.3.1.180</ecNumber>
    </recommendedName>
    <alternativeName>
        <fullName evidence="9">3-oxoacyl-[acyl-carrier-protein] synthase 3</fullName>
    </alternativeName>
    <alternativeName>
        <fullName evidence="9">3-oxoacyl-[acyl-carrier-protein] synthase III</fullName>
    </alternativeName>
</protein>
<keyword evidence="5 9" id="KW-0276">Fatty acid metabolism</keyword>
<gene>
    <name evidence="9" type="primary">fabH</name>
    <name evidence="12" type="synonym">fabHA</name>
    <name evidence="12" type="ORF">CLOSTMETH_00732</name>
</gene>
<dbReference type="Gene3D" id="3.40.47.10">
    <property type="match status" value="1"/>
</dbReference>
<dbReference type="Pfam" id="PF08541">
    <property type="entry name" value="ACP_syn_III_C"/>
    <property type="match status" value="1"/>
</dbReference>
<keyword evidence="4 9" id="KW-0808">Transferase</keyword>
<dbReference type="CDD" id="cd00830">
    <property type="entry name" value="KAS_III"/>
    <property type="match status" value="1"/>
</dbReference>
<evidence type="ECO:0000256" key="2">
    <source>
        <dbReference type="ARBA" id="ARBA00022490"/>
    </source>
</evidence>
<evidence type="ECO:0000256" key="7">
    <source>
        <dbReference type="ARBA" id="ARBA00023160"/>
    </source>
</evidence>
<comment type="caution">
    <text evidence="12">The sequence shown here is derived from an EMBL/GenBank/DDBJ whole genome shotgun (WGS) entry which is preliminary data.</text>
</comment>
<organism evidence="12 13">
    <name type="scientific">[Clostridium] methylpentosum DSM 5476</name>
    <dbReference type="NCBI Taxonomy" id="537013"/>
    <lineage>
        <taxon>Bacteria</taxon>
        <taxon>Bacillati</taxon>
        <taxon>Bacillota</taxon>
        <taxon>Clostridia</taxon>
        <taxon>Eubacteriales</taxon>
        <taxon>Oscillospiraceae</taxon>
        <taxon>Oscillospiraceae incertae sedis</taxon>
    </lineage>
</organism>
<keyword evidence="7 9" id="KW-0275">Fatty acid biosynthesis</keyword>
<evidence type="ECO:0000256" key="9">
    <source>
        <dbReference type="HAMAP-Rule" id="MF_01815"/>
    </source>
</evidence>
<dbReference type="eggNOG" id="COG0332">
    <property type="taxonomic scope" value="Bacteria"/>
</dbReference>
<dbReference type="InterPro" id="IPR016039">
    <property type="entry name" value="Thiolase-like"/>
</dbReference>
<comment type="catalytic activity">
    <reaction evidence="9">
        <text>malonyl-[ACP] + acetyl-CoA + H(+) = 3-oxobutanoyl-[ACP] + CO2 + CoA</text>
        <dbReference type="Rhea" id="RHEA:12080"/>
        <dbReference type="Rhea" id="RHEA-COMP:9623"/>
        <dbReference type="Rhea" id="RHEA-COMP:9625"/>
        <dbReference type="ChEBI" id="CHEBI:15378"/>
        <dbReference type="ChEBI" id="CHEBI:16526"/>
        <dbReference type="ChEBI" id="CHEBI:57287"/>
        <dbReference type="ChEBI" id="CHEBI:57288"/>
        <dbReference type="ChEBI" id="CHEBI:78449"/>
        <dbReference type="ChEBI" id="CHEBI:78450"/>
        <dbReference type="EC" id="2.3.1.180"/>
    </reaction>
</comment>
<evidence type="ECO:0000256" key="8">
    <source>
        <dbReference type="ARBA" id="ARBA00023315"/>
    </source>
</evidence>
<dbReference type="GO" id="GO:0044550">
    <property type="term" value="P:secondary metabolite biosynthetic process"/>
    <property type="evidence" value="ECO:0007669"/>
    <property type="project" value="TreeGrafter"/>
</dbReference>
<comment type="subcellular location">
    <subcellularLocation>
        <location evidence="9">Cytoplasm</location>
    </subcellularLocation>
</comment>
<comment type="similarity">
    <text evidence="1 9">Belongs to the thiolase-like superfamily. FabH family.</text>
</comment>
<dbReference type="HOGENOM" id="CLU_039592_3_1_9"/>
<sequence>MTGIKIIGTGRYVPDLVASNEDFTKIVETSDEWITKRTGIKNRHVSNGEPTWYMGLKAAERAIENAGIDPQEIDMLISTSVTPDYAFPALSNLLLGKLGIHGAFGIDIECACAGFVFALDMAQRYIATEDDVKTVLIVSPENITKYVDYTDRSTCVLFGDAAGAAVVRKGDKRSYSYLMTEGEGAERIYAHGIPAGNAFTDPEQAAKYAELFPKGKAHYMHMDGQDVYKFATRVLPVAVRKVCEKAGITPEDIDLIVPHQANNRIIQTAAKNLKLPMDHFYMNIENYGNTSSACIPVCLSELRDSGRIKQGDKVAIVGFGAGLIYGAVLFEI</sequence>
<dbReference type="InterPro" id="IPR013751">
    <property type="entry name" value="ACP_syn_III_N"/>
</dbReference>
<evidence type="ECO:0000256" key="1">
    <source>
        <dbReference type="ARBA" id="ARBA00008642"/>
    </source>
</evidence>
<dbReference type="NCBIfam" id="TIGR00747">
    <property type="entry name" value="fabH"/>
    <property type="match status" value="1"/>
</dbReference>
<dbReference type="InterPro" id="IPR013747">
    <property type="entry name" value="ACP_syn_III_C"/>
</dbReference>
<dbReference type="NCBIfam" id="NF006829">
    <property type="entry name" value="PRK09352.1"/>
    <property type="match status" value="1"/>
</dbReference>
<evidence type="ECO:0000256" key="5">
    <source>
        <dbReference type="ARBA" id="ARBA00022832"/>
    </source>
</evidence>
<proteinExistence type="inferred from homology"/>
<name>C0EA78_9FIRM</name>
<evidence type="ECO:0000259" key="11">
    <source>
        <dbReference type="Pfam" id="PF08545"/>
    </source>
</evidence>
<evidence type="ECO:0000313" key="13">
    <source>
        <dbReference type="Proteomes" id="UP000003340"/>
    </source>
</evidence>
<reference evidence="12 13" key="2">
    <citation type="submission" date="2009-02" db="EMBL/GenBank/DDBJ databases">
        <title>Draft genome sequence of Clostridium methylpentosum (DSM 5476).</title>
        <authorList>
            <person name="Sudarsanam P."/>
            <person name="Ley R."/>
            <person name="Guruge J."/>
            <person name="Turnbaugh P.J."/>
            <person name="Mahowald M."/>
            <person name="Liep D."/>
            <person name="Gordon J."/>
        </authorList>
    </citation>
    <scope>NUCLEOTIDE SEQUENCE [LARGE SCALE GENOMIC DNA]</scope>
    <source>
        <strain evidence="12 13">DSM 5476</strain>
    </source>
</reference>
<dbReference type="STRING" id="537013.CLOSTMETH_00732"/>
<feature type="active site" evidence="9">
    <location>
        <position position="289"/>
    </location>
</feature>
<keyword evidence="2 9" id="KW-0963">Cytoplasm</keyword>
<dbReference type="EMBL" id="ACEC01000026">
    <property type="protein sequence ID" value="EEG31697.1"/>
    <property type="molecule type" value="Genomic_DNA"/>
</dbReference>
<comment type="domain">
    <text evidence="9">The last Arg residue of the ACP-binding site is essential for the weak association between ACP/AcpP and FabH.</text>
</comment>
<dbReference type="GO" id="GO:0033818">
    <property type="term" value="F:beta-ketoacyl-acyl-carrier-protein synthase III activity"/>
    <property type="evidence" value="ECO:0007669"/>
    <property type="project" value="UniProtKB-UniRule"/>
</dbReference>
<evidence type="ECO:0000256" key="4">
    <source>
        <dbReference type="ARBA" id="ARBA00022679"/>
    </source>
</evidence>
<feature type="active site" evidence="9">
    <location>
        <position position="259"/>
    </location>
</feature>
<evidence type="ECO:0000256" key="3">
    <source>
        <dbReference type="ARBA" id="ARBA00022516"/>
    </source>
</evidence>
<dbReference type="GO" id="GO:0004315">
    <property type="term" value="F:3-oxoacyl-[acyl-carrier-protein] synthase activity"/>
    <property type="evidence" value="ECO:0007669"/>
    <property type="project" value="InterPro"/>
</dbReference>
<feature type="active site" evidence="9">
    <location>
        <position position="112"/>
    </location>
</feature>
<dbReference type="GO" id="GO:0006633">
    <property type="term" value="P:fatty acid biosynthetic process"/>
    <property type="evidence" value="ECO:0007669"/>
    <property type="project" value="UniProtKB-UniRule"/>
</dbReference>
<dbReference type="UniPathway" id="UPA00094"/>
<dbReference type="Pfam" id="PF08545">
    <property type="entry name" value="ACP_syn_III"/>
    <property type="match status" value="1"/>
</dbReference>
<comment type="subunit">
    <text evidence="9">Homodimer.</text>
</comment>
<evidence type="ECO:0000256" key="6">
    <source>
        <dbReference type="ARBA" id="ARBA00023098"/>
    </source>
</evidence>
<comment type="function">
    <text evidence="9">Catalyzes the condensation reaction of fatty acid synthesis by the addition to an acyl acceptor of two carbons from malonyl-ACP. Catalyzes the first condensation reaction which initiates fatty acid synthesis and may therefore play a role in governing the total rate of fatty acid production. Possesses both acetoacetyl-ACP synthase and acetyl transacylase activities. Its substrate specificity determines the biosynthesis of branched-chain and/or straight-chain of fatty acids.</text>
</comment>
<reference evidence="12 13" key="1">
    <citation type="submission" date="2009-01" db="EMBL/GenBank/DDBJ databases">
        <authorList>
            <person name="Fulton L."/>
            <person name="Clifton S."/>
            <person name="Fulton B."/>
            <person name="Xu J."/>
            <person name="Minx P."/>
            <person name="Pepin K.H."/>
            <person name="Johnson M."/>
            <person name="Bhonagiri V."/>
            <person name="Nash W.E."/>
            <person name="Mardis E.R."/>
            <person name="Wilson R.K."/>
        </authorList>
    </citation>
    <scope>NUCLEOTIDE SEQUENCE [LARGE SCALE GENOMIC DNA]</scope>
    <source>
        <strain evidence="12 13">DSM 5476</strain>
    </source>
</reference>
<dbReference type="Proteomes" id="UP000003340">
    <property type="component" value="Unassembled WGS sequence"/>
</dbReference>
<accession>C0EA78</accession>
<dbReference type="PANTHER" id="PTHR34069:SF2">
    <property type="entry name" value="BETA-KETOACYL-[ACYL-CARRIER-PROTEIN] SYNTHASE III"/>
    <property type="match status" value="1"/>
</dbReference>
<evidence type="ECO:0000259" key="10">
    <source>
        <dbReference type="Pfam" id="PF08541"/>
    </source>
</evidence>
<keyword evidence="9" id="KW-0511">Multifunctional enzyme</keyword>
<dbReference type="InterPro" id="IPR004655">
    <property type="entry name" value="FabH"/>
</dbReference>
<dbReference type="HAMAP" id="MF_01815">
    <property type="entry name" value="FabH"/>
    <property type="match status" value="1"/>
</dbReference>
<keyword evidence="13" id="KW-1185">Reference proteome</keyword>
<comment type="pathway">
    <text evidence="9">Lipid metabolism; fatty acid biosynthesis.</text>
</comment>
<keyword evidence="3 9" id="KW-0444">Lipid biosynthesis</keyword>
<feature type="domain" description="Beta-ketoacyl-[acyl-carrier-protein] synthase III C-terminal" evidence="10">
    <location>
        <begin position="243"/>
        <end position="332"/>
    </location>
</feature>
<dbReference type="GO" id="GO:0005737">
    <property type="term" value="C:cytoplasm"/>
    <property type="evidence" value="ECO:0007669"/>
    <property type="project" value="UniProtKB-SubCell"/>
</dbReference>
<evidence type="ECO:0000313" key="12">
    <source>
        <dbReference type="EMBL" id="EEG31697.1"/>
    </source>
</evidence>